<evidence type="ECO:0000256" key="1">
    <source>
        <dbReference type="ARBA" id="ARBA00005589"/>
    </source>
</evidence>
<name>A0ABU3BND3_9BACT</name>
<accession>A0ABU3BND3</accession>
<dbReference type="PROSITE" id="PS00057">
    <property type="entry name" value="RIBOSOMAL_S18"/>
    <property type="match status" value="1"/>
</dbReference>
<evidence type="ECO:0000256" key="3">
    <source>
        <dbReference type="ARBA" id="ARBA00023274"/>
    </source>
</evidence>
<dbReference type="PANTHER" id="PTHR13479">
    <property type="entry name" value="30S RIBOSOMAL PROTEIN S18"/>
    <property type="match status" value="1"/>
</dbReference>
<protein>
    <recommendedName>
        <fullName evidence="4 5">Small ribosomal subunit protein bS18</fullName>
    </recommendedName>
</protein>
<reference evidence="7 8" key="1">
    <citation type="submission" date="2023-09" db="EMBL/GenBank/DDBJ databases">
        <authorList>
            <person name="Rey-Velasco X."/>
        </authorList>
    </citation>
    <scope>NUCLEOTIDE SEQUENCE [LARGE SCALE GENOMIC DNA]</scope>
    <source>
        <strain evidence="7 8">F394</strain>
    </source>
</reference>
<dbReference type="PANTHER" id="PTHR13479:SF40">
    <property type="entry name" value="SMALL RIBOSOMAL SUBUNIT PROTEIN BS18M"/>
    <property type="match status" value="1"/>
</dbReference>
<comment type="caution">
    <text evidence="7">The sequence shown here is derived from an EMBL/GenBank/DDBJ whole genome shotgun (WGS) entry which is preliminary data.</text>
</comment>
<evidence type="ECO:0000256" key="6">
    <source>
        <dbReference type="RuleBase" id="RU003910"/>
    </source>
</evidence>
<dbReference type="PRINTS" id="PR00974">
    <property type="entry name" value="RIBOSOMALS18"/>
</dbReference>
<dbReference type="Gene3D" id="4.10.640.10">
    <property type="entry name" value="Ribosomal protein S18"/>
    <property type="match status" value="1"/>
</dbReference>
<evidence type="ECO:0000256" key="5">
    <source>
        <dbReference type="HAMAP-Rule" id="MF_00270"/>
    </source>
</evidence>
<dbReference type="Proteomes" id="UP001267426">
    <property type="component" value="Unassembled WGS sequence"/>
</dbReference>
<sequence length="68" mass="7747">MVCPFKSAGIEYIDYKDTETLKRYVNEQGKLLPRRMTGVSAKFQRQLTTAVKRARIVALLPFAADNVK</sequence>
<dbReference type="Pfam" id="PF01084">
    <property type="entry name" value="Ribosomal_S18"/>
    <property type="match status" value="1"/>
</dbReference>
<organism evidence="7 8">
    <name type="scientific">Rubrivirga litoralis</name>
    <dbReference type="NCBI Taxonomy" id="3075598"/>
    <lineage>
        <taxon>Bacteria</taxon>
        <taxon>Pseudomonadati</taxon>
        <taxon>Rhodothermota</taxon>
        <taxon>Rhodothermia</taxon>
        <taxon>Rhodothermales</taxon>
        <taxon>Rubricoccaceae</taxon>
        <taxon>Rubrivirga</taxon>
    </lineage>
</organism>
<evidence type="ECO:0000256" key="4">
    <source>
        <dbReference type="ARBA" id="ARBA00035141"/>
    </source>
</evidence>
<evidence type="ECO:0000313" key="8">
    <source>
        <dbReference type="Proteomes" id="UP001267426"/>
    </source>
</evidence>
<evidence type="ECO:0000256" key="2">
    <source>
        <dbReference type="ARBA" id="ARBA00022980"/>
    </source>
</evidence>
<proteinExistence type="inferred from homology"/>
<dbReference type="EMBL" id="JAVRHT010000004">
    <property type="protein sequence ID" value="MDT0630783.1"/>
    <property type="molecule type" value="Genomic_DNA"/>
</dbReference>
<dbReference type="SUPFAM" id="SSF46911">
    <property type="entry name" value="Ribosomal protein S18"/>
    <property type="match status" value="1"/>
</dbReference>
<dbReference type="NCBIfam" id="TIGR00165">
    <property type="entry name" value="S18"/>
    <property type="match status" value="1"/>
</dbReference>
<keyword evidence="8" id="KW-1185">Reference proteome</keyword>
<dbReference type="InterPro" id="IPR036870">
    <property type="entry name" value="Ribosomal_bS18_sf"/>
</dbReference>
<keyword evidence="3 5" id="KW-0687">Ribonucleoprotein</keyword>
<gene>
    <name evidence="5 7" type="primary">rpsR</name>
    <name evidence="7" type="ORF">RM540_03405</name>
</gene>
<dbReference type="InterPro" id="IPR018275">
    <property type="entry name" value="Ribosomal_bS18_CS"/>
</dbReference>
<keyword evidence="5" id="KW-0699">rRNA-binding</keyword>
<keyword evidence="2 5" id="KW-0689">Ribosomal protein</keyword>
<evidence type="ECO:0000313" key="7">
    <source>
        <dbReference type="EMBL" id="MDT0630783.1"/>
    </source>
</evidence>
<dbReference type="GO" id="GO:0005840">
    <property type="term" value="C:ribosome"/>
    <property type="evidence" value="ECO:0007669"/>
    <property type="project" value="UniProtKB-KW"/>
</dbReference>
<keyword evidence="5" id="KW-0694">RNA-binding</keyword>
<comment type="function">
    <text evidence="5">Binds as a heterodimer with protein bS6 to the central domain of the 16S rRNA, where it helps stabilize the platform of the 30S subunit.</text>
</comment>
<comment type="subunit">
    <text evidence="5">Part of the 30S ribosomal subunit. Forms a tight heterodimer with protein bS6.</text>
</comment>
<dbReference type="InterPro" id="IPR001648">
    <property type="entry name" value="Ribosomal_bS18"/>
</dbReference>
<comment type="similarity">
    <text evidence="1 5 6">Belongs to the bacterial ribosomal protein bS18 family.</text>
</comment>
<dbReference type="HAMAP" id="MF_00270">
    <property type="entry name" value="Ribosomal_bS18"/>
    <property type="match status" value="1"/>
</dbReference>